<dbReference type="PANTHER" id="PTHR43037:SF5">
    <property type="entry name" value="FERULOYL ESTERASE"/>
    <property type="match status" value="1"/>
</dbReference>
<keyword evidence="5" id="KW-1185">Reference proteome</keyword>
<evidence type="ECO:0000256" key="2">
    <source>
        <dbReference type="ARBA" id="ARBA00022801"/>
    </source>
</evidence>
<dbReference type="Gene3D" id="3.40.50.1820">
    <property type="entry name" value="alpha/beta hydrolase"/>
    <property type="match status" value="2"/>
</dbReference>
<dbReference type="InterPro" id="IPR000073">
    <property type="entry name" value="AB_hydrolase_1"/>
</dbReference>
<dbReference type="Proteomes" id="UP001321125">
    <property type="component" value="Unassembled WGS sequence"/>
</dbReference>
<accession>A0ABT4IUV9</accession>
<dbReference type="SUPFAM" id="SSF53474">
    <property type="entry name" value="alpha/beta-Hydrolases"/>
    <property type="match status" value="1"/>
</dbReference>
<feature type="domain" description="AB hydrolase-1" evidence="3">
    <location>
        <begin position="31"/>
        <end position="235"/>
    </location>
</feature>
<dbReference type="PANTHER" id="PTHR43037">
    <property type="entry name" value="UNNAMED PRODUCT-RELATED"/>
    <property type="match status" value="1"/>
</dbReference>
<dbReference type="InterPro" id="IPR050955">
    <property type="entry name" value="Plant_Biomass_Hydrol_Est"/>
</dbReference>
<dbReference type="InterPro" id="IPR029058">
    <property type="entry name" value="AB_hydrolase_fold"/>
</dbReference>
<sequence length="354" mass="38191">MMPLPSCLSPRCWISGLLFVGGLEGATVVQAAPEPLAALGADKRAVSVVGISSGGYMATQLAVAFPERFSAVGVLAAGPWGCAEGSLSRALSTCMTTSGGEPSLDRLENRRRRYEAAGQVGPRETLSQLRVFLWHGEDDDVVDPDLGDLLAAQWERWLSGADQLRVVRREDTGHGWPVRLDDELPPPRALGDCQQGGGSYLLACDDDVAGTMMRFLYPERGRNDEGQGHLSAFDQSDFAVAGLADSGFVFIPEVCEQGGCQVTVALHGCQMNEDAIGDAFVRHSGLNDWAALHQQVVLYPQAESSMMNPQGCWDWWGYAERSSQLAPMHDTREGVQVQALVAMLERLQATPGQD</sequence>
<dbReference type="Pfam" id="PF12697">
    <property type="entry name" value="Abhydrolase_6"/>
    <property type="match status" value="1"/>
</dbReference>
<organism evidence="4 5">
    <name type="scientific">Vreelandella janggokensis</name>
    <dbReference type="NCBI Taxonomy" id="370767"/>
    <lineage>
        <taxon>Bacteria</taxon>
        <taxon>Pseudomonadati</taxon>
        <taxon>Pseudomonadota</taxon>
        <taxon>Gammaproteobacteria</taxon>
        <taxon>Oceanospirillales</taxon>
        <taxon>Halomonadaceae</taxon>
        <taxon>Vreelandella</taxon>
    </lineage>
</organism>
<evidence type="ECO:0000313" key="4">
    <source>
        <dbReference type="EMBL" id="MCZ0927464.1"/>
    </source>
</evidence>
<proteinExistence type="predicted"/>
<evidence type="ECO:0000256" key="1">
    <source>
        <dbReference type="ARBA" id="ARBA00022729"/>
    </source>
</evidence>
<evidence type="ECO:0000313" key="5">
    <source>
        <dbReference type="Proteomes" id="UP001321125"/>
    </source>
</evidence>
<gene>
    <name evidence="4" type="ORF">L0635_10250</name>
</gene>
<evidence type="ECO:0000259" key="3">
    <source>
        <dbReference type="Pfam" id="PF12697"/>
    </source>
</evidence>
<reference evidence="4 5" key="1">
    <citation type="submission" date="2022-02" db="EMBL/GenBank/DDBJ databases">
        <title>Study of halophilic communities from a Mexican lake.</title>
        <authorList>
            <person name="Hernandez-Soto L.M."/>
            <person name="Martinez-Abarca F."/>
            <person name="Ramirez-Saad H.C."/>
            <person name="Aguirre-Garrido J.F."/>
        </authorList>
    </citation>
    <scope>NUCLEOTIDE SEQUENCE [LARGE SCALE GENOMIC DNA]</scope>
    <source>
        <strain evidence="4 5">Hjan13</strain>
    </source>
</reference>
<dbReference type="EMBL" id="JAKNQU010000003">
    <property type="protein sequence ID" value="MCZ0927464.1"/>
    <property type="molecule type" value="Genomic_DNA"/>
</dbReference>
<protein>
    <submittedName>
        <fullName evidence="4">PHB depolymerase family esterase</fullName>
    </submittedName>
</protein>
<name>A0ABT4IUV9_9GAMM</name>
<keyword evidence="2" id="KW-0378">Hydrolase</keyword>
<keyword evidence="1" id="KW-0732">Signal</keyword>
<comment type="caution">
    <text evidence="4">The sequence shown here is derived from an EMBL/GenBank/DDBJ whole genome shotgun (WGS) entry which is preliminary data.</text>
</comment>